<proteinExistence type="predicted"/>
<name>A0A3L7ZU09_PARDI</name>
<dbReference type="EMBL" id="RAYI01000001">
    <property type="protein sequence ID" value="RLT75198.1"/>
    <property type="molecule type" value="Genomic_DNA"/>
</dbReference>
<protein>
    <submittedName>
        <fullName evidence="1">Uncharacterized protein</fullName>
    </submittedName>
</protein>
<dbReference type="SUPFAM" id="SSF51011">
    <property type="entry name" value="Glycosyl hydrolase domain"/>
    <property type="match status" value="1"/>
</dbReference>
<comment type="caution">
    <text evidence="1">The sequence shown here is derived from an EMBL/GenBank/DDBJ whole genome shotgun (WGS) entry which is preliminary data.</text>
</comment>
<reference evidence="1 2" key="1">
    <citation type="submission" date="2018-09" db="EMBL/GenBank/DDBJ databases">
        <title>Murine metabolic-syndrome-specific gut microbial biobank.</title>
        <authorList>
            <person name="Liu C."/>
        </authorList>
    </citation>
    <scope>NUCLEOTIDE SEQUENCE [LARGE SCALE GENOMIC DNA]</scope>
    <source>
        <strain evidence="1 2">8-P5</strain>
    </source>
</reference>
<organism evidence="1 2">
    <name type="scientific">Parabacteroides distasonis</name>
    <dbReference type="NCBI Taxonomy" id="823"/>
    <lineage>
        <taxon>Bacteria</taxon>
        <taxon>Pseudomonadati</taxon>
        <taxon>Bacteroidota</taxon>
        <taxon>Bacteroidia</taxon>
        <taxon>Bacteroidales</taxon>
        <taxon>Tannerellaceae</taxon>
        <taxon>Parabacteroides</taxon>
    </lineage>
</organism>
<evidence type="ECO:0000313" key="2">
    <source>
        <dbReference type="Proteomes" id="UP000278164"/>
    </source>
</evidence>
<gene>
    <name evidence="1" type="ORF">D7V78_01375</name>
</gene>
<sequence>MQSSTFVVSPVLRTGLTTRAERGQNEGRAVLSWRCFIRTGDEEHVDPGLVFFISNDETGSKMMCLGKENLRSFLIPRWFRYMYIPKKSLKTDINFIFVWL</sequence>
<dbReference type="AlphaFoldDB" id="A0A3L7ZU09"/>
<dbReference type="Proteomes" id="UP000278164">
    <property type="component" value="Unassembled WGS sequence"/>
</dbReference>
<accession>A0A3L7ZU09</accession>
<evidence type="ECO:0000313" key="1">
    <source>
        <dbReference type="EMBL" id="RLT75198.1"/>
    </source>
</evidence>
<dbReference type="OrthoDB" id="9806009at2"/>